<feature type="transmembrane region" description="Helical" evidence="8">
    <location>
        <begin position="64"/>
        <end position="82"/>
    </location>
</feature>
<keyword evidence="5 8" id="KW-1133">Transmembrane helix</keyword>
<reference evidence="10 11" key="1">
    <citation type="submission" date="2019-07" db="EMBL/GenBank/DDBJ databases">
        <title>Diversity of Bacteria from Kongsfjorden, Arctic.</title>
        <authorList>
            <person name="Yu Y."/>
        </authorList>
    </citation>
    <scope>NUCLEOTIDE SEQUENCE [LARGE SCALE GENOMIC DNA]</scope>
    <source>
        <strain evidence="10 11">SM1923</strain>
    </source>
</reference>
<evidence type="ECO:0000256" key="5">
    <source>
        <dbReference type="ARBA" id="ARBA00022989"/>
    </source>
</evidence>
<evidence type="ECO:0000313" key="11">
    <source>
        <dbReference type="Proteomes" id="UP000319941"/>
    </source>
</evidence>
<dbReference type="OrthoDB" id="9791874at2"/>
<comment type="subcellular location">
    <subcellularLocation>
        <location evidence="1">Cell membrane</location>
        <topology evidence="1">Multi-pass membrane protein</topology>
    </subcellularLocation>
</comment>
<feature type="transmembrane region" description="Helical" evidence="8">
    <location>
        <begin position="150"/>
        <end position="168"/>
    </location>
</feature>
<evidence type="ECO:0000256" key="2">
    <source>
        <dbReference type="ARBA" id="ARBA00008193"/>
    </source>
</evidence>
<feature type="transmembrane region" description="Helical" evidence="8">
    <location>
        <begin position="118"/>
        <end position="138"/>
    </location>
</feature>
<feature type="region of interest" description="Disordered" evidence="7">
    <location>
        <begin position="262"/>
        <end position="283"/>
    </location>
</feature>
<comment type="similarity">
    <text evidence="2">Belongs to the UPF0126 family.</text>
</comment>
<dbReference type="PANTHER" id="PTHR30506:SF3">
    <property type="entry name" value="UPF0126 INNER MEMBRANE PROTEIN YADS-RELATED"/>
    <property type="match status" value="1"/>
</dbReference>
<dbReference type="Proteomes" id="UP000319941">
    <property type="component" value="Unassembled WGS sequence"/>
</dbReference>
<dbReference type="InterPro" id="IPR005115">
    <property type="entry name" value="Gly_transporter"/>
</dbReference>
<feature type="compositionally biased region" description="Basic and acidic residues" evidence="7">
    <location>
        <begin position="274"/>
        <end position="283"/>
    </location>
</feature>
<name>A0A558HQ14_9GAMM</name>
<feature type="domain" description="Glycine transporter" evidence="9">
    <location>
        <begin position="93"/>
        <end position="165"/>
    </location>
</feature>
<evidence type="ECO:0000256" key="8">
    <source>
        <dbReference type="SAM" id="Phobius"/>
    </source>
</evidence>
<dbReference type="EMBL" id="VNFH01000004">
    <property type="protein sequence ID" value="TVU71171.1"/>
    <property type="molecule type" value="Genomic_DNA"/>
</dbReference>
<dbReference type="PANTHER" id="PTHR30506">
    <property type="entry name" value="INNER MEMBRANE PROTEIN"/>
    <property type="match status" value="1"/>
</dbReference>
<keyword evidence="11" id="KW-1185">Reference proteome</keyword>
<evidence type="ECO:0000256" key="7">
    <source>
        <dbReference type="SAM" id="MobiDB-lite"/>
    </source>
</evidence>
<protein>
    <submittedName>
        <fullName evidence="10">Trimeric intracellular cation channel family protein</fullName>
    </submittedName>
</protein>
<dbReference type="AlphaFoldDB" id="A0A558HQ14"/>
<dbReference type="STRING" id="553385.GCA_000591415_03516"/>
<keyword evidence="6 8" id="KW-0472">Membrane</keyword>
<evidence type="ECO:0000256" key="1">
    <source>
        <dbReference type="ARBA" id="ARBA00004651"/>
    </source>
</evidence>
<organism evidence="10 11">
    <name type="scientific">Cobetia crustatorum</name>
    <dbReference type="NCBI Taxonomy" id="553385"/>
    <lineage>
        <taxon>Bacteria</taxon>
        <taxon>Pseudomonadati</taxon>
        <taxon>Pseudomonadota</taxon>
        <taxon>Gammaproteobacteria</taxon>
        <taxon>Oceanospirillales</taxon>
        <taxon>Halomonadaceae</taxon>
        <taxon>Cobetia</taxon>
    </lineage>
</organism>
<feature type="transmembrane region" description="Helical" evidence="8">
    <location>
        <begin position="89"/>
        <end position="106"/>
    </location>
</feature>
<accession>A0A558HQ14</accession>
<evidence type="ECO:0000259" key="9">
    <source>
        <dbReference type="Pfam" id="PF03458"/>
    </source>
</evidence>
<dbReference type="GO" id="GO:0005886">
    <property type="term" value="C:plasma membrane"/>
    <property type="evidence" value="ECO:0007669"/>
    <property type="project" value="UniProtKB-SubCell"/>
</dbReference>
<feature type="transmembrane region" description="Helical" evidence="8">
    <location>
        <begin position="31"/>
        <end position="58"/>
    </location>
</feature>
<feature type="compositionally biased region" description="Basic and acidic residues" evidence="7">
    <location>
        <begin position="214"/>
        <end position="229"/>
    </location>
</feature>
<comment type="caution">
    <text evidence="10">The sequence shown here is derived from an EMBL/GenBank/DDBJ whole genome shotgun (WGS) entry which is preliminary data.</text>
</comment>
<keyword evidence="3" id="KW-1003">Cell membrane</keyword>
<keyword evidence="4 8" id="KW-0812">Transmembrane</keyword>
<feature type="transmembrane region" description="Helical" evidence="8">
    <location>
        <begin position="6"/>
        <end position="24"/>
    </location>
</feature>
<feature type="region of interest" description="Disordered" evidence="7">
    <location>
        <begin position="213"/>
        <end position="236"/>
    </location>
</feature>
<dbReference type="Pfam" id="PF03458">
    <property type="entry name" value="Gly_transporter"/>
    <property type="match status" value="2"/>
</dbReference>
<dbReference type="RefSeq" id="WP_144726986.1">
    <property type="nucleotide sequence ID" value="NZ_CAWOWR010000097.1"/>
</dbReference>
<proteinExistence type="inferred from homology"/>
<feature type="transmembrane region" description="Helical" evidence="8">
    <location>
        <begin position="174"/>
        <end position="195"/>
    </location>
</feature>
<evidence type="ECO:0000256" key="6">
    <source>
        <dbReference type="ARBA" id="ARBA00023136"/>
    </source>
</evidence>
<feature type="domain" description="Glycine transporter" evidence="9">
    <location>
        <begin position="6"/>
        <end position="78"/>
    </location>
</feature>
<evidence type="ECO:0000256" key="4">
    <source>
        <dbReference type="ARBA" id="ARBA00022692"/>
    </source>
</evidence>
<sequence>MNWITWLDLAGVMIFALTGVVVACRSRMDPFGMLVLGAVTGIGGGTLRDLVLGIGPVFWVEQPIYLWVILLTVLVATLGFHYIHRLTRIFLPVTDAFGLALFTVIGAHKARMMGMDGIVAVVMGTMSGVAGGMIRDVLARRVPMVLRQEIYASASLAGGILYIVLLELGLPLRWATGAAIMAVLMIRLPAIYWNLTLPTFAWVIVPPPEASAGEEGKAHRSADKEHDQGDSEFSTTLGGAVGISKIEASMQLDLPPESLVLPRRTPKARVRMLRPGERRRGGS</sequence>
<evidence type="ECO:0000313" key="10">
    <source>
        <dbReference type="EMBL" id="TVU71171.1"/>
    </source>
</evidence>
<gene>
    <name evidence="10" type="ORF">FQP86_06450</name>
</gene>
<evidence type="ECO:0000256" key="3">
    <source>
        <dbReference type="ARBA" id="ARBA00022475"/>
    </source>
</evidence>